<evidence type="ECO:0000313" key="5">
    <source>
        <dbReference type="Proteomes" id="UP000663829"/>
    </source>
</evidence>
<dbReference type="AlphaFoldDB" id="A0A815IJ73"/>
<dbReference type="EMBL" id="CAJNOK010013240">
    <property type="protein sequence ID" value="CAF1180461.1"/>
    <property type="molecule type" value="Genomic_DNA"/>
</dbReference>
<dbReference type="EMBL" id="CAJOBA010034770">
    <property type="protein sequence ID" value="CAF3991782.1"/>
    <property type="molecule type" value="Genomic_DNA"/>
</dbReference>
<dbReference type="Proteomes" id="UP000682733">
    <property type="component" value="Unassembled WGS sequence"/>
</dbReference>
<dbReference type="Proteomes" id="UP000681722">
    <property type="component" value="Unassembled WGS sequence"/>
</dbReference>
<name>A0A815IJ73_9BILA</name>
<dbReference type="EMBL" id="CAJOBC010073107">
    <property type="protein sequence ID" value="CAF4249461.1"/>
    <property type="molecule type" value="Genomic_DNA"/>
</dbReference>
<dbReference type="Proteomes" id="UP000663829">
    <property type="component" value="Unassembled WGS sequence"/>
</dbReference>
<protein>
    <submittedName>
        <fullName evidence="2">Uncharacterized protein</fullName>
    </submittedName>
</protein>
<comment type="caution">
    <text evidence="2">The sequence shown here is derived from an EMBL/GenBank/DDBJ whole genome shotgun (WGS) entry which is preliminary data.</text>
</comment>
<evidence type="ECO:0000313" key="3">
    <source>
        <dbReference type="EMBL" id="CAF3991782.1"/>
    </source>
</evidence>
<dbReference type="Proteomes" id="UP000677228">
    <property type="component" value="Unassembled WGS sequence"/>
</dbReference>
<keyword evidence="5" id="KW-1185">Reference proteome</keyword>
<gene>
    <name evidence="2" type="ORF">GPM918_LOCUS31649</name>
    <name evidence="1" type="ORF">OVA965_LOCUS23034</name>
    <name evidence="4" type="ORF">SRO942_LOCUS32297</name>
    <name evidence="3" type="ORF">TMI583_LOCUS23753</name>
</gene>
<dbReference type="EMBL" id="CAJNOQ010015693">
    <property type="protein sequence ID" value="CAF1366672.1"/>
    <property type="molecule type" value="Genomic_DNA"/>
</dbReference>
<evidence type="ECO:0000313" key="1">
    <source>
        <dbReference type="EMBL" id="CAF1180461.1"/>
    </source>
</evidence>
<reference evidence="2" key="1">
    <citation type="submission" date="2021-02" db="EMBL/GenBank/DDBJ databases">
        <authorList>
            <person name="Nowell W R."/>
        </authorList>
    </citation>
    <scope>NUCLEOTIDE SEQUENCE</scope>
</reference>
<evidence type="ECO:0000313" key="4">
    <source>
        <dbReference type="EMBL" id="CAF4249461.1"/>
    </source>
</evidence>
<proteinExistence type="predicted"/>
<sequence>MTTFLSSSDPMTTVPSVDASSKMIGLLPVSGDDKKQYPQLMLDNTLSDSVLDQIPSLYGVMNLLSQKPATFSSEGVEVLELIR</sequence>
<organism evidence="2 5">
    <name type="scientific">Didymodactylos carnosus</name>
    <dbReference type="NCBI Taxonomy" id="1234261"/>
    <lineage>
        <taxon>Eukaryota</taxon>
        <taxon>Metazoa</taxon>
        <taxon>Spiralia</taxon>
        <taxon>Gnathifera</taxon>
        <taxon>Rotifera</taxon>
        <taxon>Eurotatoria</taxon>
        <taxon>Bdelloidea</taxon>
        <taxon>Philodinida</taxon>
        <taxon>Philodinidae</taxon>
        <taxon>Didymodactylos</taxon>
    </lineage>
</organism>
<evidence type="ECO:0000313" key="2">
    <source>
        <dbReference type="EMBL" id="CAF1366672.1"/>
    </source>
</evidence>
<accession>A0A815IJ73</accession>